<protein>
    <submittedName>
        <fullName evidence="1">Uncharacterized protein</fullName>
    </submittedName>
</protein>
<comment type="caution">
    <text evidence="1">The sequence shown here is derived from an EMBL/GenBank/DDBJ whole genome shotgun (WGS) entry which is preliminary data.</text>
</comment>
<keyword evidence="2" id="KW-1185">Reference proteome</keyword>
<proteinExistence type="predicted"/>
<dbReference type="Proteomes" id="UP001055879">
    <property type="component" value="Linkage Group LG14"/>
</dbReference>
<sequence>MKNMTIVLAILFASVFLMSNAHAQRCKPKQEISDCYPALIQQGAPSPTCCNELGNHTDCFCEYINIHNPEFQPPNYQFLRSLWVKACVGAVRLEPDFIIAAMFVPVTPKLAGTESFNNPRLMAIPFFLRFNA</sequence>
<name>A0ACB8Y597_ARCLA</name>
<evidence type="ECO:0000313" key="2">
    <source>
        <dbReference type="Proteomes" id="UP001055879"/>
    </source>
</evidence>
<organism evidence="1 2">
    <name type="scientific">Arctium lappa</name>
    <name type="common">Greater burdock</name>
    <name type="synonym">Lappa major</name>
    <dbReference type="NCBI Taxonomy" id="4217"/>
    <lineage>
        <taxon>Eukaryota</taxon>
        <taxon>Viridiplantae</taxon>
        <taxon>Streptophyta</taxon>
        <taxon>Embryophyta</taxon>
        <taxon>Tracheophyta</taxon>
        <taxon>Spermatophyta</taxon>
        <taxon>Magnoliopsida</taxon>
        <taxon>eudicotyledons</taxon>
        <taxon>Gunneridae</taxon>
        <taxon>Pentapetalae</taxon>
        <taxon>asterids</taxon>
        <taxon>campanulids</taxon>
        <taxon>Asterales</taxon>
        <taxon>Asteraceae</taxon>
        <taxon>Carduoideae</taxon>
        <taxon>Cardueae</taxon>
        <taxon>Arctiinae</taxon>
        <taxon>Arctium</taxon>
    </lineage>
</organism>
<evidence type="ECO:0000313" key="1">
    <source>
        <dbReference type="EMBL" id="KAI3678788.1"/>
    </source>
</evidence>
<gene>
    <name evidence="1" type="ORF">L6452_38091</name>
</gene>
<accession>A0ACB8Y597</accession>
<reference evidence="2" key="1">
    <citation type="journal article" date="2022" name="Mol. Ecol. Resour.">
        <title>The genomes of chicory, endive, great burdock and yacon provide insights into Asteraceae palaeo-polyploidization history and plant inulin production.</title>
        <authorList>
            <person name="Fan W."/>
            <person name="Wang S."/>
            <person name="Wang H."/>
            <person name="Wang A."/>
            <person name="Jiang F."/>
            <person name="Liu H."/>
            <person name="Zhao H."/>
            <person name="Xu D."/>
            <person name="Zhang Y."/>
        </authorList>
    </citation>
    <scope>NUCLEOTIDE SEQUENCE [LARGE SCALE GENOMIC DNA]</scope>
    <source>
        <strain evidence="2">cv. Niubang</strain>
    </source>
</reference>
<reference evidence="1 2" key="2">
    <citation type="journal article" date="2022" name="Mol. Ecol. Resour.">
        <title>The genomes of chicory, endive, great burdock and yacon provide insights into Asteraceae paleo-polyploidization history and plant inulin production.</title>
        <authorList>
            <person name="Fan W."/>
            <person name="Wang S."/>
            <person name="Wang H."/>
            <person name="Wang A."/>
            <person name="Jiang F."/>
            <person name="Liu H."/>
            <person name="Zhao H."/>
            <person name="Xu D."/>
            <person name="Zhang Y."/>
        </authorList>
    </citation>
    <scope>NUCLEOTIDE SEQUENCE [LARGE SCALE GENOMIC DNA]</scope>
    <source>
        <strain evidence="2">cv. Niubang</strain>
    </source>
</reference>
<dbReference type="EMBL" id="CM042060">
    <property type="protein sequence ID" value="KAI3678788.1"/>
    <property type="molecule type" value="Genomic_DNA"/>
</dbReference>